<dbReference type="PANTHER" id="PTHR10540:SF8">
    <property type="entry name" value="COP9 SIGNALOSOME COMPLEX SUBUNIT 6"/>
    <property type="match status" value="1"/>
</dbReference>
<evidence type="ECO:0000313" key="5">
    <source>
        <dbReference type="Proteomes" id="UP001309876"/>
    </source>
</evidence>
<dbReference type="Pfam" id="PF01398">
    <property type="entry name" value="JAB"/>
    <property type="match status" value="1"/>
</dbReference>
<protein>
    <recommendedName>
        <fullName evidence="3">MPN domain-containing protein</fullName>
    </recommendedName>
</protein>
<reference evidence="4 5" key="1">
    <citation type="submission" date="2023-08" db="EMBL/GenBank/DDBJ databases">
        <title>Black Yeasts Isolated from many extreme environments.</title>
        <authorList>
            <person name="Coleine C."/>
            <person name="Stajich J.E."/>
            <person name="Selbmann L."/>
        </authorList>
    </citation>
    <scope>NUCLEOTIDE SEQUENCE [LARGE SCALE GENOMIC DNA]</scope>
    <source>
        <strain evidence="4 5">CCFEE 5910</strain>
    </source>
</reference>
<evidence type="ECO:0000313" key="4">
    <source>
        <dbReference type="EMBL" id="KAK5090691.1"/>
    </source>
</evidence>
<accession>A0AAN7YKT4</accession>
<dbReference type="PROSITE" id="PS50249">
    <property type="entry name" value="MPN"/>
    <property type="match status" value="1"/>
</dbReference>
<feature type="domain" description="MPN" evidence="3">
    <location>
        <begin position="17"/>
        <end position="158"/>
    </location>
</feature>
<evidence type="ECO:0000259" key="3">
    <source>
        <dbReference type="PROSITE" id="PS50249"/>
    </source>
</evidence>
<dbReference type="Gene3D" id="3.40.140.10">
    <property type="entry name" value="Cytidine Deaminase, domain 2"/>
    <property type="match status" value="1"/>
</dbReference>
<dbReference type="PANTHER" id="PTHR10540">
    <property type="entry name" value="EUKARYOTIC TRANSLATION INITIATION FACTOR 3 SUBUNIT F-RELATED"/>
    <property type="match status" value="1"/>
</dbReference>
<dbReference type="InterPro" id="IPR000555">
    <property type="entry name" value="JAMM/MPN+_dom"/>
</dbReference>
<dbReference type="InterPro" id="IPR037518">
    <property type="entry name" value="MPN"/>
</dbReference>
<proteinExistence type="inferred from homology"/>
<comment type="caution">
    <text evidence="4">The sequence shown here is derived from an EMBL/GenBank/DDBJ whole genome shotgun (WGS) entry which is preliminary data.</text>
</comment>
<dbReference type="GO" id="GO:0008237">
    <property type="term" value="F:metallopeptidase activity"/>
    <property type="evidence" value="ECO:0007669"/>
    <property type="project" value="InterPro"/>
</dbReference>
<feature type="region of interest" description="Disordered" evidence="2">
    <location>
        <begin position="211"/>
        <end position="250"/>
    </location>
</feature>
<gene>
    <name evidence="4" type="ORF">LTR05_000866</name>
</gene>
<keyword evidence="5" id="KW-1185">Reference proteome</keyword>
<evidence type="ECO:0000256" key="2">
    <source>
        <dbReference type="SAM" id="MobiDB-lite"/>
    </source>
</evidence>
<dbReference type="GO" id="GO:0008180">
    <property type="term" value="C:COP9 signalosome"/>
    <property type="evidence" value="ECO:0007669"/>
    <property type="project" value="TreeGrafter"/>
</dbReference>
<name>A0AAN7YKT4_9EURO</name>
<comment type="similarity">
    <text evidence="1">Belongs to the peptidase M67A family. CSN6 subfamily.</text>
</comment>
<dbReference type="Proteomes" id="UP001309876">
    <property type="component" value="Unassembled WGS sequence"/>
</dbReference>
<sequence>MATPLVAVQAPESGQRVQVHPLVLLTASDLITRHRVRQLEGPVAGILLGQQSKGQVSAEYAFTAKINNGLLDQTDDWTNKRIEQYKEVHKDPALEVVGWFTLCPENGPLPEHAVLHKQLTTLYAENGILLAIHPEAFRQIEGSKARLPISVYEGLAEGDQIMSEGAMQVDGSEAAALRFRHVPFVIETDETEMIAINYVAKGAGSATAVSRAQQTKSEDSQEQQASGNKNVTEEDKKTQLRGPSLTPEEEDQIAGLTTRLNSIKMLQERLHLMSKLVESMPPSYLADQNVALSSTSPSPEYLPQLRNIQALLTRLSLLSPTGGDEATSLQQAAKAQANDVTMTSILSILGQDVQGLAELGRKFVTVEQQKSIRTKSKGGVGQGSYGGLDDYGSRAGGLTSDSGLLMM</sequence>
<organism evidence="4 5">
    <name type="scientific">Lithohypha guttulata</name>
    <dbReference type="NCBI Taxonomy" id="1690604"/>
    <lineage>
        <taxon>Eukaryota</taxon>
        <taxon>Fungi</taxon>
        <taxon>Dikarya</taxon>
        <taxon>Ascomycota</taxon>
        <taxon>Pezizomycotina</taxon>
        <taxon>Eurotiomycetes</taxon>
        <taxon>Chaetothyriomycetidae</taxon>
        <taxon>Chaetothyriales</taxon>
        <taxon>Trichomeriaceae</taxon>
        <taxon>Lithohypha</taxon>
    </lineage>
</organism>
<dbReference type="AlphaFoldDB" id="A0AAN7YKT4"/>
<evidence type="ECO:0000256" key="1">
    <source>
        <dbReference type="ARBA" id="ARBA00010893"/>
    </source>
</evidence>
<dbReference type="EMBL" id="JAVRRJ010000001">
    <property type="protein sequence ID" value="KAK5090691.1"/>
    <property type="molecule type" value="Genomic_DNA"/>
</dbReference>